<dbReference type="EMBL" id="CAMGYJ010000005">
    <property type="protein sequence ID" value="CAI0423937.1"/>
    <property type="molecule type" value="Genomic_DNA"/>
</dbReference>
<protein>
    <submittedName>
        <fullName evidence="1">Uncharacterized protein</fullName>
    </submittedName>
</protein>
<proteinExistence type="predicted"/>
<name>A0AAV0KP58_9ROSI</name>
<reference evidence="1" key="1">
    <citation type="submission" date="2022-08" db="EMBL/GenBank/DDBJ databases">
        <authorList>
            <person name="Gutierrez-Valencia J."/>
        </authorList>
    </citation>
    <scope>NUCLEOTIDE SEQUENCE</scope>
</reference>
<organism evidence="1 2">
    <name type="scientific">Linum tenue</name>
    <dbReference type="NCBI Taxonomy" id="586396"/>
    <lineage>
        <taxon>Eukaryota</taxon>
        <taxon>Viridiplantae</taxon>
        <taxon>Streptophyta</taxon>
        <taxon>Embryophyta</taxon>
        <taxon>Tracheophyta</taxon>
        <taxon>Spermatophyta</taxon>
        <taxon>Magnoliopsida</taxon>
        <taxon>eudicotyledons</taxon>
        <taxon>Gunneridae</taxon>
        <taxon>Pentapetalae</taxon>
        <taxon>rosids</taxon>
        <taxon>fabids</taxon>
        <taxon>Malpighiales</taxon>
        <taxon>Linaceae</taxon>
        <taxon>Linum</taxon>
    </lineage>
</organism>
<comment type="caution">
    <text evidence="1">The sequence shown here is derived from an EMBL/GenBank/DDBJ whole genome shotgun (WGS) entry which is preliminary data.</text>
</comment>
<accession>A0AAV0KP58</accession>
<gene>
    <name evidence="1" type="ORF">LITE_LOCUS19720</name>
</gene>
<keyword evidence="2" id="KW-1185">Reference proteome</keyword>
<evidence type="ECO:0000313" key="2">
    <source>
        <dbReference type="Proteomes" id="UP001154282"/>
    </source>
</evidence>
<dbReference type="AlphaFoldDB" id="A0AAV0KP58"/>
<sequence>MLLTLALPKREFSLLTSSLAPEKRPPASTSRILRKIGVLSLSSSSPPGAPSTSVE</sequence>
<evidence type="ECO:0000313" key="1">
    <source>
        <dbReference type="EMBL" id="CAI0423937.1"/>
    </source>
</evidence>
<dbReference type="Proteomes" id="UP001154282">
    <property type="component" value="Unassembled WGS sequence"/>
</dbReference>